<comment type="caution">
    <text evidence="2">The sequence shown here is derived from an EMBL/GenBank/DDBJ whole genome shotgun (WGS) entry which is preliminary data.</text>
</comment>
<accession>A0A4U5PBJ2</accession>
<name>A0A4U5PBJ2_STECR</name>
<keyword evidence="1" id="KW-0812">Transmembrane</keyword>
<keyword evidence="1" id="KW-1133">Transmembrane helix</keyword>
<evidence type="ECO:0000313" key="2">
    <source>
        <dbReference type="EMBL" id="TKR93698.1"/>
    </source>
</evidence>
<dbReference type="OrthoDB" id="5850233at2759"/>
<dbReference type="Proteomes" id="UP000298663">
    <property type="component" value="Unassembled WGS sequence"/>
</dbReference>
<dbReference type="AlphaFoldDB" id="A0A4U5PBJ2"/>
<gene>
    <name evidence="2" type="ORF">L596_008108</name>
</gene>
<keyword evidence="3" id="KW-1185">Reference proteome</keyword>
<sequence length="83" mass="9716">MHFKGKRNISTASSNLEKRSLAFLHFLVFFTFVNLKTLQSLFFPDLDLSSSVSQSFPICHPRPPHDFLFTNEYSIRYQISQMI</sequence>
<feature type="transmembrane region" description="Helical" evidence="1">
    <location>
        <begin position="21"/>
        <end position="43"/>
    </location>
</feature>
<evidence type="ECO:0000313" key="3">
    <source>
        <dbReference type="Proteomes" id="UP000298663"/>
    </source>
</evidence>
<organism evidence="2 3">
    <name type="scientific">Steinernema carpocapsae</name>
    <name type="common">Entomopathogenic nematode</name>
    <dbReference type="NCBI Taxonomy" id="34508"/>
    <lineage>
        <taxon>Eukaryota</taxon>
        <taxon>Metazoa</taxon>
        <taxon>Ecdysozoa</taxon>
        <taxon>Nematoda</taxon>
        <taxon>Chromadorea</taxon>
        <taxon>Rhabditida</taxon>
        <taxon>Tylenchina</taxon>
        <taxon>Panagrolaimomorpha</taxon>
        <taxon>Strongyloidoidea</taxon>
        <taxon>Steinernematidae</taxon>
        <taxon>Steinernema</taxon>
    </lineage>
</organism>
<reference evidence="2 3" key="2">
    <citation type="journal article" date="2019" name="G3 (Bethesda)">
        <title>Hybrid Assembly of the Genome of the Entomopathogenic Nematode Steinernema carpocapsae Identifies the X-Chromosome.</title>
        <authorList>
            <person name="Serra L."/>
            <person name="Macchietto M."/>
            <person name="Macias-Munoz A."/>
            <person name="McGill C.J."/>
            <person name="Rodriguez I.M."/>
            <person name="Rodriguez B."/>
            <person name="Murad R."/>
            <person name="Mortazavi A."/>
        </authorList>
    </citation>
    <scope>NUCLEOTIDE SEQUENCE [LARGE SCALE GENOMIC DNA]</scope>
    <source>
        <strain evidence="2 3">ALL</strain>
    </source>
</reference>
<reference evidence="2 3" key="1">
    <citation type="journal article" date="2015" name="Genome Biol.">
        <title>Comparative genomics of Steinernema reveals deeply conserved gene regulatory networks.</title>
        <authorList>
            <person name="Dillman A.R."/>
            <person name="Macchietto M."/>
            <person name="Porter C.F."/>
            <person name="Rogers A."/>
            <person name="Williams B."/>
            <person name="Antoshechkin I."/>
            <person name="Lee M.M."/>
            <person name="Goodwin Z."/>
            <person name="Lu X."/>
            <person name="Lewis E.E."/>
            <person name="Goodrich-Blair H."/>
            <person name="Stock S.P."/>
            <person name="Adams B.J."/>
            <person name="Sternberg P.W."/>
            <person name="Mortazavi A."/>
        </authorList>
    </citation>
    <scope>NUCLEOTIDE SEQUENCE [LARGE SCALE GENOMIC DNA]</scope>
    <source>
        <strain evidence="2 3">ALL</strain>
    </source>
</reference>
<keyword evidence="1" id="KW-0472">Membrane</keyword>
<evidence type="ECO:0000256" key="1">
    <source>
        <dbReference type="SAM" id="Phobius"/>
    </source>
</evidence>
<dbReference type="EMBL" id="AZBU02000002">
    <property type="protein sequence ID" value="TKR93698.1"/>
    <property type="molecule type" value="Genomic_DNA"/>
</dbReference>
<protein>
    <submittedName>
        <fullName evidence="2">Uncharacterized protein</fullName>
    </submittedName>
</protein>
<proteinExistence type="predicted"/>